<dbReference type="AlphaFoldDB" id="A0A2N9XHR6"/>
<dbReference type="Pfam" id="PF03466">
    <property type="entry name" value="LysR_substrate"/>
    <property type="match status" value="1"/>
</dbReference>
<dbReference type="PANTHER" id="PTHR30346:SF28">
    <property type="entry name" value="HTH-TYPE TRANSCRIPTIONAL REGULATOR CYNR"/>
    <property type="match status" value="1"/>
</dbReference>
<dbReference type="InterPro" id="IPR036390">
    <property type="entry name" value="WH_DNA-bd_sf"/>
</dbReference>
<gene>
    <name evidence="6" type="ORF">BHC46_06225</name>
</gene>
<evidence type="ECO:0000313" key="6">
    <source>
        <dbReference type="EMBL" id="PIT47871.1"/>
    </source>
</evidence>
<reference evidence="6 7" key="1">
    <citation type="journal article" date="2017" name="MBio">
        <title>Type VI secretion-mediated competition in the bee gut microbiome.</title>
        <authorList>
            <person name="Steele M.I."/>
            <person name="Kwong W.K."/>
            <person name="Powell J.E."/>
            <person name="Whiteley M."/>
            <person name="Moran N.A."/>
        </authorList>
    </citation>
    <scope>NUCLEOTIDE SEQUENCE [LARGE SCALE GENOMIC DNA]</scope>
    <source>
        <strain evidence="6 7">Ruf1-X</strain>
    </source>
</reference>
<evidence type="ECO:0000256" key="4">
    <source>
        <dbReference type="ARBA" id="ARBA00023163"/>
    </source>
</evidence>
<name>A0A2N9XHR6_9NEIS</name>
<dbReference type="SUPFAM" id="SSF53850">
    <property type="entry name" value="Periplasmic binding protein-like II"/>
    <property type="match status" value="1"/>
</dbReference>
<organism evidence="6 7">
    <name type="scientific">Snodgrassella alvi</name>
    <dbReference type="NCBI Taxonomy" id="1196083"/>
    <lineage>
        <taxon>Bacteria</taxon>
        <taxon>Pseudomonadati</taxon>
        <taxon>Pseudomonadota</taxon>
        <taxon>Betaproteobacteria</taxon>
        <taxon>Neisseriales</taxon>
        <taxon>Neisseriaceae</taxon>
        <taxon>Snodgrassella</taxon>
    </lineage>
</organism>
<dbReference type="GO" id="GO:0003700">
    <property type="term" value="F:DNA-binding transcription factor activity"/>
    <property type="evidence" value="ECO:0007669"/>
    <property type="project" value="InterPro"/>
</dbReference>
<dbReference type="Gene3D" id="1.10.10.10">
    <property type="entry name" value="Winged helix-like DNA-binding domain superfamily/Winged helix DNA-binding domain"/>
    <property type="match status" value="1"/>
</dbReference>
<comment type="caution">
    <text evidence="6">The sequence shown here is derived from an EMBL/GenBank/DDBJ whole genome shotgun (WGS) entry which is preliminary data.</text>
</comment>
<proteinExistence type="inferred from homology"/>
<dbReference type="InterPro" id="IPR000847">
    <property type="entry name" value="LysR_HTH_N"/>
</dbReference>
<accession>A0A2N9XHR6</accession>
<evidence type="ECO:0000256" key="2">
    <source>
        <dbReference type="ARBA" id="ARBA00023015"/>
    </source>
</evidence>
<dbReference type="GO" id="GO:0003677">
    <property type="term" value="F:DNA binding"/>
    <property type="evidence" value="ECO:0007669"/>
    <property type="project" value="UniProtKB-KW"/>
</dbReference>
<evidence type="ECO:0000313" key="7">
    <source>
        <dbReference type="Proteomes" id="UP000229970"/>
    </source>
</evidence>
<evidence type="ECO:0000256" key="3">
    <source>
        <dbReference type="ARBA" id="ARBA00023125"/>
    </source>
</evidence>
<keyword evidence="4" id="KW-0804">Transcription</keyword>
<keyword evidence="3" id="KW-0238">DNA-binding</keyword>
<dbReference type="PROSITE" id="PS50931">
    <property type="entry name" value="HTH_LYSR"/>
    <property type="match status" value="1"/>
</dbReference>
<protein>
    <recommendedName>
        <fullName evidence="5">HTH lysR-type domain-containing protein</fullName>
    </recommendedName>
</protein>
<dbReference type="InterPro" id="IPR036388">
    <property type="entry name" value="WH-like_DNA-bd_sf"/>
</dbReference>
<comment type="similarity">
    <text evidence="1">Belongs to the LysR transcriptional regulatory family.</text>
</comment>
<dbReference type="FunFam" id="1.10.10.10:FF:000001">
    <property type="entry name" value="LysR family transcriptional regulator"/>
    <property type="match status" value="1"/>
</dbReference>
<dbReference type="RefSeq" id="WP_100139156.1">
    <property type="nucleotide sequence ID" value="NZ_MEIP01000014.1"/>
</dbReference>
<keyword evidence="2" id="KW-0805">Transcription regulation</keyword>
<dbReference type="GO" id="GO:0032993">
    <property type="term" value="C:protein-DNA complex"/>
    <property type="evidence" value="ECO:0007669"/>
    <property type="project" value="TreeGrafter"/>
</dbReference>
<dbReference type="Proteomes" id="UP000229970">
    <property type="component" value="Unassembled WGS sequence"/>
</dbReference>
<dbReference type="EMBL" id="MEIP01000014">
    <property type="protein sequence ID" value="PIT47871.1"/>
    <property type="molecule type" value="Genomic_DNA"/>
</dbReference>
<dbReference type="Gene3D" id="3.40.190.10">
    <property type="entry name" value="Periplasmic binding protein-like II"/>
    <property type="match status" value="2"/>
</dbReference>
<dbReference type="SUPFAM" id="SSF46785">
    <property type="entry name" value="Winged helix' DNA-binding domain"/>
    <property type="match status" value="1"/>
</dbReference>
<dbReference type="Pfam" id="PF00126">
    <property type="entry name" value="HTH_1"/>
    <property type="match status" value="1"/>
</dbReference>
<feature type="domain" description="HTH lysR-type" evidence="5">
    <location>
        <begin position="24"/>
        <end position="81"/>
    </location>
</feature>
<dbReference type="InterPro" id="IPR005119">
    <property type="entry name" value="LysR_subst-bd"/>
</dbReference>
<evidence type="ECO:0000259" key="5">
    <source>
        <dbReference type="PROSITE" id="PS50931"/>
    </source>
</evidence>
<sequence>MCNQLPVQPEYMLDNSAIYSRHLPTIKQLQYFLAVCEEGNFRKAASRLGISQPPLSMQIKTLEEKLQTTLFVRNTRYVLLTAQGRQFRDKARSWLQGLSLTISNINPYSADRLTIGITKILGFNFIPLFNEFSSRFQQHIDLLQQDYSSKELLAEFNKNNIDLVIISDYKHDSHQAGSLFVYQETMLLALPENHPACAQEKIDLNTVVDLPLYWCKRYQNPALYDRMQKIISKLPTPLVLQQKLHNFLTMLMEIAMGRGMLLLPASMAQAHVQGVVYKKLTAKYEQQLSMDMHLLWHKSAAENTTINAMIEYFKLHHTASVAL</sequence>
<evidence type="ECO:0000256" key="1">
    <source>
        <dbReference type="ARBA" id="ARBA00009437"/>
    </source>
</evidence>
<dbReference type="PANTHER" id="PTHR30346">
    <property type="entry name" value="TRANSCRIPTIONAL DUAL REGULATOR HCAR-RELATED"/>
    <property type="match status" value="1"/>
</dbReference>
<dbReference type="PRINTS" id="PR00039">
    <property type="entry name" value="HTHLYSR"/>
</dbReference>